<accession>A0A0F9DAJ6</accession>
<protein>
    <recommendedName>
        <fullName evidence="2">Fibronectin type-III domain-containing protein</fullName>
    </recommendedName>
</protein>
<dbReference type="Pfam" id="PF00041">
    <property type="entry name" value="fn3"/>
    <property type="match status" value="1"/>
</dbReference>
<dbReference type="AlphaFoldDB" id="A0A0F9DAJ6"/>
<sequence>MMKKISIFFTIIILGLGTLGPNICWAVLNAPTNPETLLVGEISANLSWQWAEPTDSTEGEIHRFEISYRKIGITAWTTPSNQPDGTRRSWPLMGLEELTSYEWTIMAKAIEESNNSTKIPDPPATFTTTQAPVPPPEENGNGWWSGPIALENPLKQDNIWDATNA</sequence>
<dbReference type="InterPro" id="IPR036116">
    <property type="entry name" value="FN3_sf"/>
</dbReference>
<dbReference type="Gene3D" id="2.60.40.10">
    <property type="entry name" value="Immunoglobulins"/>
    <property type="match status" value="1"/>
</dbReference>
<dbReference type="EMBL" id="LAZR01042623">
    <property type="protein sequence ID" value="KKL09078.1"/>
    <property type="molecule type" value="Genomic_DNA"/>
</dbReference>
<evidence type="ECO:0000256" key="1">
    <source>
        <dbReference type="SAM" id="MobiDB-lite"/>
    </source>
</evidence>
<dbReference type="InterPro" id="IPR003961">
    <property type="entry name" value="FN3_dom"/>
</dbReference>
<evidence type="ECO:0000313" key="3">
    <source>
        <dbReference type="EMBL" id="KKL09078.1"/>
    </source>
</evidence>
<dbReference type="SUPFAM" id="SSF49265">
    <property type="entry name" value="Fibronectin type III"/>
    <property type="match status" value="1"/>
</dbReference>
<feature type="domain" description="Fibronectin type-III" evidence="2">
    <location>
        <begin position="30"/>
        <end position="131"/>
    </location>
</feature>
<gene>
    <name evidence="3" type="ORF">LCGC14_2569450</name>
</gene>
<dbReference type="PROSITE" id="PS50853">
    <property type="entry name" value="FN3"/>
    <property type="match status" value="1"/>
</dbReference>
<proteinExistence type="predicted"/>
<reference evidence="3" key="1">
    <citation type="journal article" date="2015" name="Nature">
        <title>Complex archaea that bridge the gap between prokaryotes and eukaryotes.</title>
        <authorList>
            <person name="Spang A."/>
            <person name="Saw J.H."/>
            <person name="Jorgensen S.L."/>
            <person name="Zaremba-Niedzwiedzka K."/>
            <person name="Martijn J."/>
            <person name="Lind A.E."/>
            <person name="van Eijk R."/>
            <person name="Schleper C."/>
            <person name="Guy L."/>
            <person name="Ettema T.J."/>
        </authorList>
    </citation>
    <scope>NUCLEOTIDE SEQUENCE</scope>
</reference>
<evidence type="ECO:0000259" key="2">
    <source>
        <dbReference type="PROSITE" id="PS50853"/>
    </source>
</evidence>
<dbReference type="CDD" id="cd00063">
    <property type="entry name" value="FN3"/>
    <property type="match status" value="1"/>
</dbReference>
<dbReference type="InterPro" id="IPR013783">
    <property type="entry name" value="Ig-like_fold"/>
</dbReference>
<feature type="region of interest" description="Disordered" evidence="1">
    <location>
        <begin position="128"/>
        <end position="148"/>
    </location>
</feature>
<name>A0A0F9DAJ6_9ZZZZ</name>
<organism evidence="3">
    <name type="scientific">marine sediment metagenome</name>
    <dbReference type="NCBI Taxonomy" id="412755"/>
    <lineage>
        <taxon>unclassified sequences</taxon>
        <taxon>metagenomes</taxon>
        <taxon>ecological metagenomes</taxon>
    </lineage>
</organism>
<feature type="non-terminal residue" evidence="3">
    <location>
        <position position="165"/>
    </location>
</feature>
<comment type="caution">
    <text evidence="3">The sequence shown here is derived from an EMBL/GenBank/DDBJ whole genome shotgun (WGS) entry which is preliminary data.</text>
</comment>